<protein>
    <recommendedName>
        <fullName evidence="1">F-box domain-containing protein</fullName>
    </recommendedName>
</protein>
<dbReference type="InterPro" id="IPR036047">
    <property type="entry name" value="F-box-like_dom_sf"/>
</dbReference>
<dbReference type="Gene3D" id="2.30.30.390">
    <property type="entry name" value="Hemimethylated DNA-binding domain"/>
    <property type="match status" value="1"/>
</dbReference>
<reference evidence="2 3" key="1">
    <citation type="submission" date="2015-01" db="EMBL/GenBank/DDBJ databases">
        <title>The Genome Sequence of Ochroconis gallopava CBS43764.</title>
        <authorList>
            <consortium name="The Broad Institute Genomics Platform"/>
            <person name="Cuomo C."/>
            <person name="de Hoog S."/>
            <person name="Gorbushina A."/>
            <person name="Stielow B."/>
            <person name="Teixiera M."/>
            <person name="Abouelleil A."/>
            <person name="Chapman S.B."/>
            <person name="Priest M."/>
            <person name="Young S.K."/>
            <person name="Wortman J."/>
            <person name="Nusbaum C."/>
            <person name="Birren B."/>
        </authorList>
    </citation>
    <scope>NUCLEOTIDE SEQUENCE [LARGE SCALE GENOMIC DNA]</scope>
    <source>
        <strain evidence="2 3">CBS 43764</strain>
    </source>
</reference>
<dbReference type="SMART" id="SM00992">
    <property type="entry name" value="YccV-like"/>
    <property type="match status" value="1"/>
</dbReference>
<accession>A0A0D2AML4</accession>
<dbReference type="NCBIfam" id="TIGR02097">
    <property type="entry name" value="yccV"/>
    <property type="match status" value="1"/>
</dbReference>
<dbReference type="PROSITE" id="PS50181">
    <property type="entry name" value="FBOX"/>
    <property type="match status" value="1"/>
</dbReference>
<feature type="domain" description="F-box" evidence="1">
    <location>
        <begin position="1"/>
        <end position="46"/>
    </location>
</feature>
<dbReference type="InterPro" id="IPR036623">
    <property type="entry name" value="Hemimethylated_DNA-bd_sf"/>
</dbReference>
<dbReference type="InterPro" id="IPR011722">
    <property type="entry name" value="Hemimethylated_DNA-bd_dom"/>
</dbReference>
<dbReference type="EMBL" id="KN847564">
    <property type="protein sequence ID" value="KIW00374.1"/>
    <property type="molecule type" value="Genomic_DNA"/>
</dbReference>
<evidence type="ECO:0000313" key="3">
    <source>
        <dbReference type="Proteomes" id="UP000053259"/>
    </source>
</evidence>
<dbReference type="Gene3D" id="1.20.1280.50">
    <property type="match status" value="1"/>
</dbReference>
<organism evidence="2 3">
    <name type="scientific">Verruconis gallopava</name>
    <dbReference type="NCBI Taxonomy" id="253628"/>
    <lineage>
        <taxon>Eukaryota</taxon>
        <taxon>Fungi</taxon>
        <taxon>Dikarya</taxon>
        <taxon>Ascomycota</taxon>
        <taxon>Pezizomycotina</taxon>
        <taxon>Dothideomycetes</taxon>
        <taxon>Pleosporomycetidae</taxon>
        <taxon>Venturiales</taxon>
        <taxon>Sympoventuriaceae</taxon>
        <taxon>Verruconis</taxon>
    </lineage>
</organism>
<evidence type="ECO:0000259" key="1">
    <source>
        <dbReference type="PROSITE" id="PS50181"/>
    </source>
</evidence>
<sequence>MLLSELPTELIQHILRYLPPPAFLALSQTCKTLRSVADTPLLWRYLCRTQYKYWDPRHELAASLSKPVEDVPWKEWYVSRRVLDRQVDRLIDELVNNPRGRIEKLETLVNIDIGCMPGSRNLWDIKDSLLRHLHCDDGAEDVLARRFWASAAMEKLHHGRAVSLWSRLNAEDGQEIPLERLLGAYDLFVEGLDDAECADVSILLDEIAQGFRVAHPGWETLSLRQRATALALFLRAQGFQGAEDVSFHDLPNNFIVRALRNPAHPALPIVCVTIYCGVARRVNIPAQPCGFPMHVYAVIEAPDLDVAEPSLSTTGPSTLLPLPHESAAAEASCSSHARQQRMYIDAFRPGVTVAVSDLTAQLSSMGAGLTMQQSFLGPATPSEITARTSRNIIHSVRMTKQRPSHAGINIDTDGWPDLDAAMYAALWTSVLIREDSSPAAVAGRGPREHGRLRHTLPFLCELLQNHHPWDVNLLEEYILPLVLGLPEYGQLLHITRALRLSDANAKVPVRRTSCSTGGQAVGTEHVRYRIGQVFVHRRFRYQGAIIGWDVKCDASEEWVAQMRVDNLERGREQSFYHVLAEDKSHRYVAEDNIVPTDEVPNSALLRLAGRYFRRYDEEQRRFVSNIRDEYPDD</sequence>
<dbReference type="RefSeq" id="XP_016210242.1">
    <property type="nucleotide sequence ID" value="XM_016361936.1"/>
</dbReference>
<dbReference type="GO" id="GO:0003677">
    <property type="term" value="F:DNA binding"/>
    <property type="evidence" value="ECO:0007669"/>
    <property type="project" value="InterPro"/>
</dbReference>
<dbReference type="EMBL" id="KN847564">
    <property type="protein sequence ID" value="KIW00373.1"/>
    <property type="molecule type" value="Genomic_DNA"/>
</dbReference>
<dbReference type="OrthoDB" id="28868at2759"/>
<dbReference type="GeneID" id="27316057"/>
<dbReference type="AlphaFoldDB" id="A0A0D2AML4"/>
<dbReference type="InterPro" id="IPR001810">
    <property type="entry name" value="F-box_dom"/>
</dbReference>
<dbReference type="PANTHER" id="PTHR31350:SF27">
    <property type="entry name" value="HEMIMETHYLATED DNA-BINDING DOMAIN-CONTAINING PROTEIN"/>
    <property type="match status" value="1"/>
</dbReference>
<dbReference type="InterPro" id="IPR032698">
    <property type="entry name" value="SirB1_N"/>
</dbReference>
<dbReference type="Proteomes" id="UP000053259">
    <property type="component" value="Unassembled WGS sequence"/>
</dbReference>
<dbReference type="SUPFAM" id="SSF81383">
    <property type="entry name" value="F-box domain"/>
    <property type="match status" value="1"/>
</dbReference>
<name>A0A0D2AML4_9PEZI</name>
<dbReference type="Pfam" id="PF12937">
    <property type="entry name" value="F-box-like"/>
    <property type="match status" value="1"/>
</dbReference>
<evidence type="ECO:0000313" key="2">
    <source>
        <dbReference type="EMBL" id="KIW00374.1"/>
    </source>
</evidence>
<dbReference type="VEuPathDB" id="FungiDB:PV09_08084"/>
<dbReference type="Pfam" id="PF08755">
    <property type="entry name" value="YccV-like"/>
    <property type="match status" value="1"/>
</dbReference>
<gene>
    <name evidence="2" type="ORF">PV09_08084</name>
</gene>
<dbReference type="RefSeq" id="XP_016210243.1">
    <property type="nucleotide sequence ID" value="XM_016361937.1"/>
</dbReference>
<keyword evidence="3" id="KW-1185">Reference proteome</keyword>
<proteinExistence type="predicted"/>
<dbReference type="Pfam" id="PF13369">
    <property type="entry name" value="Transglut_core2"/>
    <property type="match status" value="1"/>
</dbReference>
<dbReference type="SMART" id="SM00256">
    <property type="entry name" value="FBOX"/>
    <property type="match status" value="1"/>
</dbReference>
<dbReference type="HOGENOM" id="CLU_020266_0_0_1"/>
<dbReference type="SUPFAM" id="SSF141255">
    <property type="entry name" value="YccV-like"/>
    <property type="match status" value="1"/>
</dbReference>
<dbReference type="STRING" id="253628.A0A0D2AML4"/>
<dbReference type="PANTHER" id="PTHR31350">
    <property type="entry name" value="SI:DKEY-261L7.2"/>
    <property type="match status" value="1"/>
</dbReference>